<dbReference type="SMART" id="SM00597">
    <property type="entry name" value="ZnF_TTF"/>
    <property type="match status" value="1"/>
</dbReference>
<name>A0AAN9GY36_9TELE</name>
<dbReference type="SUPFAM" id="SSF53098">
    <property type="entry name" value="Ribonuclease H-like"/>
    <property type="match status" value="1"/>
</dbReference>
<dbReference type="PANTHER" id="PTHR46289">
    <property type="entry name" value="52 KDA REPRESSOR OF THE INHIBITOR OF THE PROTEIN KINASE-LIKE PROTEIN-RELATED"/>
    <property type="match status" value="1"/>
</dbReference>
<gene>
    <name evidence="2" type="ORF">R3I93_019224</name>
</gene>
<feature type="domain" description="TTF-type" evidence="1">
    <location>
        <begin position="40"/>
        <end position="127"/>
    </location>
</feature>
<dbReference type="InterPro" id="IPR008906">
    <property type="entry name" value="HATC_C_dom"/>
</dbReference>
<dbReference type="AlphaFoldDB" id="A0AAN9GY36"/>
<evidence type="ECO:0000259" key="1">
    <source>
        <dbReference type="SMART" id="SM00597"/>
    </source>
</evidence>
<dbReference type="InterPro" id="IPR012337">
    <property type="entry name" value="RNaseH-like_sf"/>
</dbReference>
<evidence type="ECO:0000313" key="3">
    <source>
        <dbReference type="Proteomes" id="UP001364617"/>
    </source>
</evidence>
<evidence type="ECO:0000313" key="2">
    <source>
        <dbReference type="EMBL" id="KAK7132902.1"/>
    </source>
</evidence>
<organism evidence="2 3">
    <name type="scientific">Phoxinus phoxinus</name>
    <name type="common">Eurasian minnow</name>
    <dbReference type="NCBI Taxonomy" id="58324"/>
    <lineage>
        <taxon>Eukaryota</taxon>
        <taxon>Metazoa</taxon>
        <taxon>Chordata</taxon>
        <taxon>Craniata</taxon>
        <taxon>Vertebrata</taxon>
        <taxon>Euteleostomi</taxon>
        <taxon>Actinopterygii</taxon>
        <taxon>Neopterygii</taxon>
        <taxon>Teleostei</taxon>
        <taxon>Ostariophysi</taxon>
        <taxon>Cypriniformes</taxon>
        <taxon>Leuciscidae</taxon>
        <taxon>Phoxininae</taxon>
        <taxon>Phoxinus</taxon>
    </lineage>
</organism>
<dbReference type="EMBL" id="JAYKXH010000020">
    <property type="protein sequence ID" value="KAK7132902.1"/>
    <property type="molecule type" value="Genomic_DNA"/>
</dbReference>
<protein>
    <recommendedName>
        <fullName evidence="1">TTF-type domain-containing protein</fullName>
    </recommendedName>
</protein>
<dbReference type="InterPro" id="IPR052958">
    <property type="entry name" value="IFN-induced_PKR_regulator"/>
</dbReference>
<keyword evidence="3" id="KW-1185">Reference proteome</keyword>
<accession>A0AAN9GY36</accession>
<dbReference type="Pfam" id="PF05699">
    <property type="entry name" value="Dimer_Tnp_hAT"/>
    <property type="match status" value="1"/>
</dbReference>
<dbReference type="InterPro" id="IPR006580">
    <property type="entry name" value="Znf_TTF"/>
</dbReference>
<dbReference type="PANTHER" id="PTHR46289:SF14">
    <property type="entry name" value="DUF4371 DOMAIN-CONTAINING PROTEIN"/>
    <property type="match status" value="1"/>
</dbReference>
<comment type="caution">
    <text evidence="2">The sequence shown here is derived from an EMBL/GenBank/DDBJ whole genome shotgun (WGS) entry which is preliminary data.</text>
</comment>
<reference evidence="2 3" key="1">
    <citation type="submission" date="2024-02" db="EMBL/GenBank/DDBJ databases">
        <title>Chromosome-level genome assembly of the Eurasian Minnow (Phoxinus phoxinus).</title>
        <authorList>
            <person name="Oriowo T.O."/>
            <person name="Martin S."/>
            <person name="Stange M."/>
            <person name="Chrysostomakis Y."/>
            <person name="Brown T."/>
            <person name="Winkler S."/>
            <person name="Kukowka S."/>
            <person name="Myers E.W."/>
            <person name="Bohne A."/>
        </authorList>
    </citation>
    <scope>NUCLEOTIDE SEQUENCE [LARGE SCALE GENOMIC DNA]</scope>
    <source>
        <strain evidence="2">ZFMK-TIS-60720</strain>
        <tissue evidence="2">Whole Organism</tissue>
    </source>
</reference>
<proteinExistence type="predicted"/>
<dbReference type="Pfam" id="PF14291">
    <property type="entry name" value="DUF4371"/>
    <property type="match status" value="1"/>
</dbReference>
<dbReference type="InterPro" id="IPR025398">
    <property type="entry name" value="DUF4371"/>
</dbReference>
<dbReference type="Proteomes" id="UP001364617">
    <property type="component" value="Unassembled WGS sequence"/>
</dbReference>
<dbReference type="GO" id="GO:0046983">
    <property type="term" value="F:protein dimerization activity"/>
    <property type="evidence" value="ECO:0007669"/>
    <property type="project" value="InterPro"/>
</dbReference>
<sequence>MKNKIKKGESLSDGDKTCLLQNRWIPPEQHSYPYRKFGTKQLKYNVQWEKKYEWLRYSPFEDSAYCAHCLSFNKLKGSNFSFLTKGFTDWKNAVGEKRGIIPRHSLTEGHRKSTEKAENFISVVQKKRKDISSIISQQYEEKVTANRNSLLSIIDIIVCLGQRNVAFRGSWEGDSENGNFNHFVNWKAQFDVALKQHMQTAPKNAIYLSPAIQNELIECCAEEIRGTLINRIQAAKYFTVLADESMDISGTEQMSICVRYVNDEEENLEIKEDFLGFCPLPKQDAATITSAILNQLTKWGLQTTFLRGQGYDGASTMSGKVSGVQKRVKELYPRAMYTHCRSHALNLVVVHGCSDLPLVRNTMSIVEKIAVFFSATGARKDALRAESRKEGQPKTAGIPLMSDTRWGSRANTLSAFVEQFTAIHSVLETMEAEVSSTSGKASTLRHSIGTFETIITAVIANKVLGYMLPLTKQLQSTNLDIITAYEAARNVRQVIANQRNEQGFSPCFQKATALANSVDVVPTKRRISVKQNYRPNVSTESVEDHYRVNLFYPFIDHITTELDERFSESNEPALLAAYLVPKSLKKLSEEREQRMVKWYHEDLPYPNTVDQEVECWRHKFHSEDGVLPASALETLKTTQMAFFPNIQCMLKIFLTLPVTTCECERSFSAMRRLKTWLRSSMSSERLTGLALMHVHQKVKLDKERVLRRWDASGHRRIQLAFNGK</sequence>